<dbReference type="Proteomes" id="UP000239920">
    <property type="component" value="Unassembled WGS sequence"/>
</dbReference>
<dbReference type="EMBL" id="PNFV01000001">
    <property type="protein sequence ID" value="PMB83245.1"/>
    <property type="molecule type" value="Genomic_DNA"/>
</dbReference>
<dbReference type="Gene3D" id="1.10.10.2840">
    <property type="entry name" value="PucR C-terminal helix-turn-helix domain"/>
    <property type="match status" value="1"/>
</dbReference>
<organism evidence="2 3">
    <name type="scientific">Limosilactobacillus pontis</name>
    <dbReference type="NCBI Taxonomy" id="35787"/>
    <lineage>
        <taxon>Bacteria</taxon>
        <taxon>Bacillati</taxon>
        <taxon>Bacillota</taxon>
        <taxon>Bacilli</taxon>
        <taxon>Lactobacillales</taxon>
        <taxon>Lactobacillaceae</taxon>
        <taxon>Limosilactobacillus</taxon>
    </lineage>
</organism>
<evidence type="ECO:0000313" key="2">
    <source>
        <dbReference type="EMBL" id="PMB83245.1"/>
    </source>
</evidence>
<accession>A0A2J6NPL3</accession>
<proteinExistence type="predicted"/>
<dbReference type="OrthoDB" id="9792148at2"/>
<dbReference type="InterPro" id="IPR025736">
    <property type="entry name" value="PucR_C-HTH_dom"/>
</dbReference>
<comment type="caution">
    <text evidence="2">The sequence shown here is derived from an EMBL/GenBank/DDBJ whole genome shotgun (WGS) entry which is preliminary data.</text>
</comment>
<name>A0A2J6NPL3_9LACO</name>
<gene>
    <name evidence="2" type="ORF">CK797_00130</name>
</gene>
<feature type="domain" description="PucR C-terminal helix-turn-helix" evidence="1">
    <location>
        <begin position="3"/>
        <end position="38"/>
    </location>
</feature>
<dbReference type="Pfam" id="PF13556">
    <property type="entry name" value="HTH_30"/>
    <property type="match status" value="1"/>
</dbReference>
<protein>
    <recommendedName>
        <fullName evidence="1">PucR C-terminal helix-turn-helix domain-containing protein</fullName>
    </recommendedName>
</protein>
<evidence type="ECO:0000259" key="1">
    <source>
        <dbReference type="Pfam" id="PF13556"/>
    </source>
</evidence>
<sequence>MKYDLNVNKTAKRLFTHHNTVNYRLNKINSFFNHSPKKGYGLV</sequence>
<evidence type="ECO:0000313" key="3">
    <source>
        <dbReference type="Proteomes" id="UP000239920"/>
    </source>
</evidence>
<reference evidence="2 3" key="1">
    <citation type="submission" date="2017-09" db="EMBL/GenBank/DDBJ databases">
        <title>Bacterial strain isolated from the female urinary microbiota.</title>
        <authorList>
            <person name="Thomas-White K."/>
            <person name="Kumar N."/>
            <person name="Forster S."/>
            <person name="Putonti C."/>
            <person name="Lawley T."/>
            <person name="Wolfe A.J."/>
        </authorList>
    </citation>
    <scope>NUCLEOTIDE SEQUENCE [LARGE SCALE GENOMIC DNA]</scope>
    <source>
        <strain evidence="2 3">UMB0683</strain>
    </source>
</reference>
<dbReference type="InterPro" id="IPR042070">
    <property type="entry name" value="PucR_C-HTH_sf"/>
</dbReference>
<dbReference type="AlphaFoldDB" id="A0A2J6NPL3"/>